<gene>
    <name evidence="3" type="ORF">DL1_01210</name>
</gene>
<proteinExistence type="predicted"/>
<organism evidence="3 4">
    <name type="scientific">Thioclava dalianensis</name>
    <dbReference type="NCBI Taxonomy" id="1185766"/>
    <lineage>
        <taxon>Bacteria</taxon>
        <taxon>Pseudomonadati</taxon>
        <taxon>Pseudomonadota</taxon>
        <taxon>Alphaproteobacteria</taxon>
        <taxon>Rhodobacterales</taxon>
        <taxon>Paracoccaceae</taxon>
        <taxon>Thioclava</taxon>
    </lineage>
</organism>
<dbReference type="EMBL" id="JHEH01000001">
    <property type="protein sequence ID" value="KEP71779.1"/>
    <property type="molecule type" value="Genomic_DNA"/>
</dbReference>
<comment type="caution">
    <text evidence="3">The sequence shown here is derived from an EMBL/GenBank/DDBJ whole genome shotgun (WGS) entry which is preliminary data.</text>
</comment>
<dbReference type="RefSeq" id="WP_038061196.1">
    <property type="nucleotide sequence ID" value="NZ_FOVB01000005.1"/>
</dbReference>
<protein>
    <submittedName>
        <fullName evidence="3">Uncharacterized protein</fullName>
    </submittedName>
</protein>
<dbReference type="AlphaFoldDB" id="A0A074TJJ0"/>
<feature type="region of interest" description="Disordered" evidence="1">
    <location>
        <begin position="43"/>
        <end position="64"/>
    </location>
</feature>
<keyword evidence="2" id="KW-1133">Transmembrane helix</keyword>
<keyword evidence="2" id="KW-0472">Membrane</keyword>
<evidence type="ECO:0000256" key="2">
    <source>
        <dbReference type="SAM" id="Phobius"/>
    </source>
</evidence>
<accession>A0A074TJJ0</accession>
<keyword evidence="4" id="KW-1185">Reference proteome</keyword>
<name>A0A074TJJ0_9RHOB</name>
<reference evidence="3 4" key="1">
    <citation type="submission" date="2014-03" db="EMBL/GenBank/DDBJ databases">
        <title>The draft genome sequence of Thioclava dalianensis DLFJ1-1.</title>
        <authorList>
            <person name="Lai Q."/>
            <person name="Shao Z."/>
        </authorList>
    </citation>
    <scope>NUCLEOTIDE SEQUENCE [LARGE SCALE GENOMIC DNA]</scope>
    <source>
        <strain evidence="3 4">DLFJ1-1</strain>
    </source>
</reference>
<evidence type="ECO:0000313" key="3">
    <source>
        <dbReference type="EMBL" id="KEP71779.1"/>
    </source>
</evidence>
<evidence type="ECO:0000256" key="1">
    <source>
        <dbReference type="SAM" id="MobiDB-lite"/>
    </source>
</evidence>
<feature type="transmembrane region" description="Helical" evidence="2">
    <location>
        <begin position="20"/>
        <end position="38"/>
    </location>
</feature>
<dbReference type="Proteomes" id="UP000027725">
    <property type="component" value="Unassembled WGS sequence"/>
</dbReference>
<sequence>MPALKADIDEIDTDRPNGTLGYAVIAASVSVVVVLLALSVDKMGASSSAAPSHVTAAAQSETVR</sequence>
<evidence type="ECO:0000313" key="4">
    <source>
        <dbReference type="Proteomes" id="UP000027725"/>
    </source>
</evidence>
<keyword evidence="2" id="KW-0812">Transmembrane</keyword>
<dbReference type="STRING" id="1185766.SAMN05216224_105144"/>